<proteinExistence type="predicted"/>
<dbReference type="PANTHER" id="PTHR43363:SF1">
    <property type="entry name" value="HYPOXANTHINE-GUANINE PHOSPHORIBOSYLTRANSFERASE"/>
    <property type="match status" value="1"/>
</dbReference>
<reference evidence="3 4" key="1">
    <citation type="journal article" date="2019" name="Nat. Ecol. Evol.">
        <title>Megaphylogeny resolves global patterns of mushroom evolution.</title>
        <authorList>
            <person name="Varga T."/>
            <person name="Krizsan K."/>
            <person name="Foldi C."/>
            <person name="Dima B."/>
            <person name="Sanchez-Garcia M."/>
            <person name="Sanchez-Ramirez S."/>
            <person name="Szollosi G.J."/>
            <person name="Szarkandi J.G."/>
            <person name="Papp V."/>
            <person name="Albert L."/>
            <person name="Andreopoulos W."/>
            <person name="Angelini C."/>
            <person name="Antonin V."/>
            <person name="Barry K.W."/>
            <person name="Bougher N.L."/>
            <person name="Buchanan P."/>
            <person name="Buyck B."/>
            <person name="Bense V."/>
            <person name="Catcheside P."/>
            <person name="Chovatia M."/>
            <person name="Cooper J."/>
            <person name="Damon W."/>
            <person name="Desjardin D."/>
            <person name="Finy P."/>
            <person name="Geml J."/>
            <person name="Haridas S."/>
            <person name="Hughes K."/>
            <person name="Justo A."/>
            <person name="Karasinski D."/>
            <person name="Kautmanova I."/>
            <person name="Kiss B."/>
            <person name="Kocsube S."/>
            <person name="Kotiranta H."/>
            <person name="LaButti K.M."/>
            <person name="Lechner B.E."/>
            <person name="Liimatainen K."/>
            <person name="Lipzen A."/>
            <person name="Lukacs Z."/>
            <person name="Mihaltcheva S."/>
            <person name="Morgado L.N."/>
            <person name="Niskanen T."/>
            <person name="Noordeloos M.E."/>
            <person name="Ohm R.A."/>
            <person name="Ortiz-Santana B."/>
            <person name="Ovrebo C."/>
            <person name="Racz N."/>
            <person name="Riley R."/>
            <person name="Savchenko A."/>
            <person name="Shiryaev A."/>
            <person name="Soop K."/>
            <person name="Spirin V."/>
            <person name="Szebenyi C."/>
            <person name="Tomsovsky M."/>
            <person name="Tulloss R.E."/>
            <person name="Uehling J."/>
            <person name="Grigoriev I.V."/>
            <person name="Vagvolgyi C."/>
            <person name="Papp T."/>
            <person name="Martin F.M."/>
            <person name="Miettinen O."/>
            <person name="Hibbett D.S."/>
            <person name="Nagy L.G."/>
        </authorList>
    </citation>
    <scope>NUCLEOTIDE SEQUENCE [LARGE SCALE GENOMIC DNA]</scope>
    <source>
        <strain evidence="3 4">FP101781</strain>
    </source>
</reference>
<evidence type="ECO:0000256" key="2">
    <source>
        <dbReference type="ARBA" id="ARBA00022679"/>
    </source>
</evidence>
<dbReference type="EMBL" id="QPFP01000102">
    <property type="protein sequence ID" value="TEB21785.1"/>
    <property type="molecule type" value="Genomic_DNA"/>
</dbReference>
<dbReference type="GO" id="GO:0005737">
    <property type="term" value="C:cytoplasm"/>
    <property type="evidence" value="ECO:0007669"/>
    <property type="project" value="TreeGrafter"/>
</dbReference>
<comment type="caution">
    <text evidence="3">The sequence shown here is derived from an EMBL/GenBank/DDBJ whole genome shotgun (WGS) entry which is preliminary data.</text>
</comment>
<dbReference type="GO" id="GO:0032263">
    <property type="term" value="P:GMP salvage"/>
    <property type="evidence" value="ECO:0007669"/>
    <property type="project" value="TreeGrafter"/>
</dbReference>
<dbReference type="GO" id="GO:0004422">
    <property type="term" value="F:hypoxanthine phosphoribosyltransferase activity"/>
    <property type="evidence" value="ECO:0007669"/>
    <property type="project" value="TreeGrafter"/>
</dbReference>
<dbReference type="GO" id="GO:0032264">
    <property type="term" value="P:IMP salvage"/>
    <property type="evidence" value="ECO:0007669"/>
    <property type="project" value="TreeGrafter"/>
</dbReference>
<keyword evidence="4" id="KW-1185">Reference proteome</keyword>
<keyword evidence="2" id="KW-0808">Transferase</keyword>
<keyword evidence="1" id="KW-0328">Glycosyltransferase</keyword>
<dbReference type="OrthoDB" id="9973266at2759"/>
<name>A0A4Y7SIX8_COPMI</name>
<dbReference type="InterPro" id="IPR029057">
    <property type="entry name" value="PRTase-like"/>
</dbReference>
<dbReference type="GO" id="GO:0046100">
    <property type="term" value="P:hypoxanthine metabolic process"/>
    <property type="evidence" value="ECO:0007669"/>
    <property type="project" value="TreeGrafter"/>
</dbReference>
<gene>
    <name evidence="3" type="ORF">FA13DRAFT_1741519</name>
</gene>
<protein>
    <submittedName>
        <fullName evidence="3">PRTase-like protein</fullName>
    </submittedName>
</protein>
<organism evidence="3 4">
    <name type="scientific">Coprinellus micaceus</name>
    <name type="common">Glistening ink-cap mushroom</name>
    <name type="synonym">Coprinus micaceus</name>
    <dbReference type="NCBI Taxonomy" id="71717"/>
    <lineage>
        <taxon>Eukaryota</taxon>
        <taxon>Fungi</taxon>
        <taxon>Dikarya</taxon>
        <taxon>Basidiomycota</taxon>
        <taxon>Agaricomycotina</taxon>
        <taxon>Agaricomycetes</taxon>
        <taxon>Agaricomycetidae</taxon>
        <taxon>Agaricales</taxon>
        <taxon>Agaricineae</taxon>
        <taxon>Psathyrellaceae</taxon>
        <taxon>Coprinellus</taxon>
    </lineage>
</organism>
<dbReference type="PANTHER" id="PTHR43363">
    <property type="entry name" value="HYPOXANTHINE PHOSPHORIBOSYLTRANSFERASE"/>
    <property type="match status" value="1"/>
</dbReference>
<evidence type="ECO:0000313" key="4">
    <source>
        <dbReference type="Proteomes" id="UP000298030"/>
    </source>
</evidence>
<accession>A0A4Y7SIX8</accession>
<dbReference type="Proteomes" id="UP000298030">
    <property type="component" value="Unassembled WGS sequence"/>
</dbReference>
<evidence type="ECO:0000256" key="1">
    <source>
        <dbReference type="ARBA" id="ARBA00022676"/>
    </source>
</evidence>
<sequence>MVQHLRVTYNDIHNLIRQRTPEIARAFNPDLLIAIGGGGFFPARVMRTFLREETSKKTLQIQAIGLSLYEPVDGASEEQIGLEVVRTQWLGDETRKGLVGKRNLIVDEVDDTRKTIHYAVSELWKDVDRELLNHPEGERAALRAATKFGVFVVHNKKKTKLAEIDASTPYFSGADIDDLWLDYPWEATDIEAHDELAAADKASA</sequence>
<dbReference type="GO" id="GO:0032265">
    <property type="term" value="P:XMP salvage"/>
    <property type="evidence" value="ECO:0007669"/>
    <property type="project" value="TreeGrafter"/>
</dbReference>
<dbReference type="Gene3D" id="3.40.50.2020">
    <property type="match status" value="1"/>
</dbReference>
<evidence type="ECO:0000313" key="3">
    <source>
        <dbReference type="EMBL" id="TEB21785.1"/>
    </source>
</evidence>
<dbReference type="STRING" id="71717.A0A4Y7SIX8"/>
<dbReference type="AlphaFoldDB" id="A0A4Y7SIX8"/>
<dbReference type="SUPFAM" id="SSF53271">
    <property type="entry name" value="PRTase-like"/>
    <property type="match status" value="1"/>
</dbReference>